<keyword evidence="8" id="KW-0607">Phytochrome signaling pathway</keyword>
<dbReference type="InterPro" id="IPR000719">
    <property type="entry name" value="Prot_kinase_dom"/>
</dbReference>
<dbReference type="SMART" id="SM00320">
    <property type="entry name" value="WD40"/>
    <property type="match status" value="7"/>
</dbReference>
<keyword evidence="2 9" id="KW-0853">WD repeat</keyword>
<gene>
    <name evidence="13" type="primary">LOC105047425</name>
</gene>
<dbReference type="GO" id="GO:0004672">
    <property type="term" value="F:protein kinase activity"/>
    <property type="evidence" value="ECO:0007669"/>
    <property type="project" value="InterPro"/>
</dbReference>
<dbReference type="GO" id="GO:0005634">
    <property type="term" value="C:nucleus"/>
    <property type="evidence" value="ECO:0007669"/>
    <property type="project" value="UniProtKB-SubCell"/>
</dbReference>
<dbReference type="RefSeq" id="XP_010924641.1">
    <property type="nucleotide sequence ID" value="XM_010926339.3"/>
</dbReference>
<dbReference type="SUPFAM" id="SSF50978">
    <property type="entry name" value="WD40 repeat-like"/>
    <property type="match status" value="1"/>
</dbReference>
<comment type="subcellular location">
    <subcellularLocation>
        <location evidence="1">Nucleus</location>
    </subcellularLocation>
</comment>
<dbReference type="PROSITE" id="PS00678">
    <property type="entry name" value="WD_REPEATS_1"/>
    <property type="match status" value="2"/>
</dbReference>
<dbReference type="GeneID" id="105047425"/>
<dbReference type="GO" id="GO:0042802">
    <property type="term" value="F:identical protein binding"/>
    <property type="evidence" value="ECO:0007669"/>
    <property type="project" value="UniProtKB-ARBA"/>
</dbReference>
<keyword evidence="5" id="KW-0833">Ubl conjugation pathway</keyword>
<dbReference type="PRINTS" id="PR00320">
    <property type="entry name" value="GPROTEINBRPT"/>
</dbReference>
<dbReference type="Gene3D" id="1.10.510.10">
    <property type="entry name" value="Transferase(Phosphotransferase) domain 1"/>
    <property type="match status" value="1"/>
</dbReference>
<dbReference type="PROSITE" id="PS50294">
    <property type="entry name" value="WD_REPEATS_REGION"/>
    <property type="match status" value="2"/>
</dbReference>
<dbReference type="SUPFAM" id="SSF56112">
    <property type="entry name" value="Protein kinase-like (PK-like)"/>
    <property type="match status" value="1"/>
</dbReference>
<dbReference type="InParanoid" id="A0A6I9RD59"/>
<reference evidence="13" key="1">
    <citation type="submission" date="2025-08" db="UniProtKB">
        <authorList>
            <consortium name="RefSeq"/>
        </authorList>
    </citation>
    <scope>IDENTIFICATION</scope>
</reference>
<evidence type="ECO:0000256" key="3">
    <source>
        <dbReference type="ARBA" id="ARBA00022679"/>
    </source>
</evidence>
<evidence type="ECO:0000256" key="2">
    <source>
        <dbReference type="ARBA" id="ARBA00022574"/>
    </source>
</evidence>
<dbReference type="Proteomes" id="UP000504607">
    <property type="component" value="Chromosome 6"/>
</dbReference>
<feature type="repeat" description="WD" evidence="9">
    <location>
        <begin position="632"/>
        <end position="674"/>
    </location>
</feature>
<dbReference type="GO" id="GO:0009585">
    <property type="term" value="P:red, far-red light phototransduction"/>
    <property type="evidence" value="ECO:0007669"/>
    <property type="project" value="UniProtKB-KW"/>
</dbReference>
<feature type="region of interest" description="Disordered" evidence="10">
    <location>
        <begin position="140"/>
        <end position="174"/>
    </location>
</feature>
<dbReference type="FunFam" id="2.130.10.10:FF:000090">
    <property type="entry name" value="E3 ubiquitin-protein ligase RFWD2 isoform X1"/>
    <property type="match status" value="1"/>
</dbReference>
<keyword evidence="7" id="KW-0539">Nucleus</keyword>
<feature type="region of interest" description="Disordered" evidence="10">
    <location>
        <begin position="1"/>
        <end position="47"/>
    </location>
</feature>
<dbReference type="KEGG" id="egu:105047425"/>
<sequence>MEGSEEASGWERSSTSRAPNTAPCVVSSGSLGPTAGPRDRSREEEELGRLLSCTEDGSFRPAGAAVAAAEEDVEEGGEVSLRVWLDRWRRPVDLLESLHVFRQIVEAVSLAHLQGVVVSNVRPSCFVLSPFNRVSFIESASCSPSGSDSCEDGSGADDKSRGRHRPSEQKGTAEAAAFERASDASCLRSGSAYVDEVEEKKAFPLKQILRMELHWYTSPEEASGGPSTFASDIYRLGVLLFELFCTFDSLDDKLGTMSNLRHRVFPPHLLRKWPKEASFCLLLLHPQPESRPKMSDILQSEFLNQPKDSLEEREAAIKLREEIEDQELLLEFLLQLQQRKQEAADRLHDTICFLSADMEEVLNQQSILKQKGGSYTESEKEEHSAINKVDQPLHYPAIGDDLSCSGSRKRFRPGIQNLNNEEHDNMIDAAPRSEIHPQIQEDFLSKSSRLMKNFKKLEAAYFSTRCRVVMPSSKPIINPLSSSGRGSVVRTEGSSVHDISSKEGHGGRKNEWINPFLEGLCKYLSFSKLKVKAELKQGDILSCSNLVCSLGFDRDKEFFAAAGVNRKIKIFECDMILNQDCDIHYPVVEMMSRSKLSCICWNNYIKNQIASSDFEGIVQVWDVTRGQVSVEMREHEKRVWSVDFSLADPTKLASGSDDGAVKLWNINQVGSIGTIRTKANVCSVQFQPDSACSLAIGSADHNIYCYDLRNMRMPFYTLVGHTKTVSYVKYLHASSIVSASTDNSLKLWDLSTSTSRMLDNPLQTFTGHTNVKNFVGLSICDGYIATGSETNEVFVYHKAFPMPVLSYRFSTTDPISGQEVDDTSQFISCVCWRGQSSTLLAANSSGNIRLLEMV</sequence>
<dbReference type="PANTHER" id="PTHR44218">
    <property type="entry name" value="PROTEIN SPA1-RELATED 2"/>
    <property type="match status" value="1"/>
</dbReference>
<protein>
    <submittedName>
        <fullName evidence="13">Protein SPA1-RELATED 3</fullName>
    </submittedName>
</protein>
<evidence type="ECO:0000256" key="9">
    <source>
        <dbReference type="PROSITE-ProRule" id="PRU00221"/>
    </source>
</evidence>
<keyword evidence="4" id="KW-0677">Repeat</keyword>
<dbReference type="InterPro" id="IPR011009">
    <property type="entry name" value="Kinase-like_dom_sf"/>
</dbReference>
<dbReference type="GO" id="GO:0005524">
    <property type="term" value="F:ATP binding"/>
    <property type="evidence" value="ECO:0007669"/>
    <property type="project" value="InterPro"/>
</dbReference>
<dbReference type="AlphaFoldDB" id="A0A6I9RD59"/>
<evidence type="ECO:0000256" key="4">
    <source>
        <dbReference type="ARBA" id="ARBA00022737"/>
    </source>
</evidence>
<dbReference type="InterPro" id="IPR015943">
    <property type="entry name" value="WD40/YVTN_repeat-like_dom_sf"/>
</dbReference>
<dbReference type="InterPro" id="IPR019775">
    <property type="entry name" value="WD40_repeat_CS"/>
</dbReference>
<evidence type="ECO:0000313" key="12">
    <source>
        <dbReference type="Proteomes" id="UP000504607"/>
    </source>
</evidence>
<keyword evidence="12" id="KW-1185">Reference proteome</keyword>
<evidence type="ECO:0000256" key="7">
    <source>
        <dbReference type="ARBA" id="ARBA00023242"/>
    </source>
</evidence>
<dbReference type="PROSITE" id="PS50082">
    <property type="entry name" value="WD_REPEATS_2"/>
    <property type="match status" value="2"/>
</dbReference>
<keyword evidence="6" id="KW-0175">Coiled coil</keyword>
<feature type="repeat" description="WD" evidence="9">
    <location>
        <begin position="718"/>
        <end position="758"/>
    </location>
</feature>
<dbReference type="InterPro" id="IPR044630">
    <property type="entry name" value="SPA1/2/3/4"/>
</dbReference>
<dbReference type="FunCoup" id="A0A6I9RD59">
    <property type="interactions" value="863"/>
</dbReference>
<dbReference type="PANTHER" id="PTHR44218:SF1">
    <property type="entry name" value="PROTEIN SPA1-RELATED 3"/>
    <property type="match status" value="1"/>
</dbReference>
<evidence type="ECO:0000259" key="11">
    <source>
        <dbReference type="PROSITE" id="PS50011"/>
    </source>
</evidence>
<evidence type="ECO:0000256" key="6">
    <source>
        <dbReference type="ARBA" id="ARBA00023054"/>
    </source>
</evidence>
<dbReference type="Pfam" id="PF00400">
    <property type="entry name" value="WD40"/>
    <property type="match status" value="3"/>
</dbReference>
<feature type="domain" description="Protein kinase" evidence="11">
    <location>
        <begin position="1"/>
        <end position="303"/>
    </location>
</feature>
<evidence type="ECO:0000256" key="1">
    <source>
        <dbReference type="ARBA" id="ARBA00004123"/>
    </source>
</evidence>
<accession>A0A6I9RD59</accession>
<evidence type="ECO:0000313" key="13">
    <source>
        <dbReference type="RefSeq" id="XP_010924641.1"/>
    </source>
</evidence>
<keyword evidence="3" id="KW-0808">Transferase</keyword>
<dbReference type="SMART" id="SM00220">
    <property type="entry name" value="S_TKc"/>
    <property type="match status" value="1"/>
</dbReference>
<dbReference type="InterPro" id="IPR036322">
    <property type="entry name" value="WD40_repeat_dom_sf"/>
</dbReference>
<evidence type="ECO:0000256" key="10">
    <source>
        <dbReference type="SAM" id="MobiDB-lite"/>
    </source>
</evidence>
<dbReference type="InterPro" id="IPR001680">
    <property type="entry name" value="WD40_rpt"/>
</dbReference>
<dbReference type="GO" id="GO:0009640">
    <property type="term" value="P:photomorphogenesis"/>
    <property type="evidence" value="ECO:0007669"/>
    <property type="project" value="InterPro"/>
</dbReference>
<evidence type="ECO:0000256" key="8">
    <source>
        <dbReference type="ARBA" id="ARBA00084091"/>
    </source>
</evidence>
<evidence type="ECO:0000256" key="5">
    <source>
        <dbReference type="ARBA" id="ARBA00022786"/>
    </source>
</evidence>
<dbReference type="Gene3D" id="2.130.10.10">
    <property type="entry name" value="YVTN repeat-like/Quinoprotein amine dehydrogenase"/>
    <property type="match status" value="1"/>
</dbReference>
<proteinExistence type="predicted"/>
<dbReference type="PROSITE" id="PS50011">
    <property type="entry name" value="PROTEIN_KINASE_DOM"/>
    <property type="match status" value="1"/>
</dbReference>
<name>A0A6I9RD59_ELAGV</name>
<organism evidence="12 13">
    <name type="scientific">Elaeis guineensis var. tenera</name>
    <name type="common">Oil palm</name>
    <dbReference type="NCBI Taxonomy" id="51953"/>
    <lineage>
        <taxon>Eukaryota</taxon>
        <taxon>Viridiplantae</taxon>
        <taxon>Streptophyta</taxon>
        <taxon>Embryophyta</taxon>
        <taxon>Tracheophyta</taxon>
        <taxon>Spermatophyta</taxon>
        <taxon>Magnoliopsida</taxon>
        <taxon>Liliopsida</taxon>
        <taxon>Arecaceae</taxon>
        <taxon>Arecoideae</taxon>
        <taxon>Cocoseae</taxon>
        <taxon>Elaeidinae</taxon>
        <taxon>Elaeis</taxon>
    </lineage>
</organism>
<feature type="region of interest" description="Disordered" evidence="10">
    <location>
        <begin position="481"/>
        <end position="504"/>
    </location>
</feature>
<dbReference type="InterPro" id="IPR020472">
    <property type="entry name" value="WD40_PAC1"/>
</dbReference>
<dbReference type="OrthoDB" id="273771at2759"/>
<feature type="compositionally biased region" description="Basic and acidic residues" evidence="10">
    <location>
        <begin position="156"/>
        <end position="168"/>
    </location>
</feature>